<keyword evidence="4 9" id="KW-0418">Kinase</keyword>
<dbReference type="EC" id="2.7.1.23" evidence="9"/>
<dbReference type="PANTHER" id="PTHR20275:SF0">
    <property type="entry name" value="NAD KINASE"/>
    <property type="match status" value="1"/>
</dbReference>
<evidence type="ECO:0000256" key="3">
    <source>
        <dbReference type="ARBA" id="ARBA00022741"/>
    </source>
</evidence>
<feature type="binding site" evidence="9">
    <location>
        <position position="181"/>
    </location>
    <ligand>
        <name>NAD(+)</name>
        <dbReference type="ChEBI" id="CHEBI:57540"/>
    </ligand>
</feature>
<accession>A0AA41U2L8</accession>
<evidence type="ECO:0000313" key="12">
    <source>
        <dbReference type="Proteomes" id="UP001165378"/>
    </source>
</evidence>
<evidence type="ECO:0000256" key="2">
    <source>
        <dbReference type="ARBA" id="ARBA00022679"/>
    </source>
</evidence>
<gene>
    <name evidence="9" type="primary">nadK</name>
    <name evidence="11" type="ORF">LZ495_32510</name>
</gene>
<dbReference type="FunFam" id="2.60.200.30:FF:000007">
    <property type="entry name" value="NAD kinase"/>
    <property type="match status" value="1"/>
</dbReference>
<evidence type="ECO:0000256" key="10">
    <source>
        <dbReference type="SAM" id="MobiDB-lite"/>
    </source>
</evidence>
<dbReference type="AlphaFoldDB" id="A0AA41U2L8"/>
<dbReference type="InterPro" id="IPR017438">
    <property type="entry name" value="ATP-NAD_kinase_N"/>
</dbReference>
<protein>
    <recommendedName>
        <fullName evidence="9">NAD kinase</fullName>
        <ecNumber evidence="9">2.7.1.23</ecNumber>
    </recommendedName>
    <alternativeName>
        <fullName evidence="9">ATP-dependent NAD kinase</fullName>
    </alternativeName>
</protein>
<dbReference type="SUPFAM" id="SSF111331">
    <property type="entry name" value="NAD kinase/diacylglycerol kinase-like"/>
    <property type="match status" value="1"/>
</dbReference>
<dbReference type="GO" id="GO:0051287">
    <property type="term" value="F:NAD binding"/>
    <property type="evidence" value="ECO:0007669"/>
    <property type="project" value="UniProtKB-ARBA"/>
</dbReference>
<comment type="caution">
    <text evidence="11">The sequence shown here is derived from an EMBL/GenBank/DDBJ whole genome shotgun (WGS) entry which is preliminary data.</text>
</comment>
<feature type="binding site" evidence="9">
    <location>
        <position position="82"/>
    </location>
    <ligand>
        <name>NAD(+)</name>
        <dbReference type="ChEBI" id="CHEBI:57540"/>
    </ligand>
</feature>
<dbReference type="Pfam" id="PF01513">
    <property type="entry name" value="NAD_kinase"/>
    <property type="match status" value="1"/>
</dbReference>
<comment type="function">
    <text evidence="9">Involved in the regulation of the intracellular balance of NAD and NADP, and is a key enzyme in the biosynthesis of NADP. Catalyzes specifically the phosphorylation on 2'-hydroxyl of the adenosine moiety of NAD to yield NADP.</text>
</comment>
<dbReference type="Proteomes" id="UP001165378">
    <property type="component" value="Unassembled WGS sequence"/>
</dbReference>
<dbReference type="Gene3D" id="3.40.50.10330">
    <property type="entry name" value="Probable inorganic polyphosphate/atp-NAD kinase, domain 1"/>
    <property type="match status" value="1"/>
</dbReference>
<dbReference type="Pfam" id="PF20143">
    <property type="entry name" value="NAD_kinase_C"/>
    <property type="match status" value="1"/>
</dbReference>
<dbReference type="HAMAP" id="MF_00361">
    <property type="entry name" value="NAD_kinase"/>
    <property type="match status" value="1"/>
</dbReference>
<evidence type="ECO:0000256" key="5">
    <source>
        <dbReference type="ARBA" id="ARBA00022840"/>
    </source>
</evidence>
<dbReference type="GO" id="GO:0003951">
    <property type="term" value="F:NAD+ kinase activity"/>
    <property type="evidence" value="ECO:0007669"/>
    <property type="project" value="UniProtKB-UniRule"/>
</dbReference>
<comment type="catalytic activity">
    <reaction evidence="8 9">
        <text>NAD(+) + ATP = ADP + NADP(+) + H(+)</text>
        <dbReference type="Rhea" id="RHEA:18629"/>
        <dbReference type="ChEBI" id="CHEBI:15378"/>
        <dbReference type="ChEBI" id="CHEBI:30616"/>
        <dbReference type="ChEBI" id="CHEBI:57540"/>
        <dbReference type="ChEBI" id="CHEBI:58349"/>
        <dbReference type="ChEBI" id="CHEBI:456216"/>
        <dbReference type="EC" id="2.7.1.23"/>
    </reaction>
</comment>
<dbReference type="InterPro" id="IPR016064">
    <property type="entry name" value="NAD/diacylglycerol_kinase_sf"/>
</dbReference>
<evidence type="ECO:0000256" key="7">
    <source>
        <dbReference type="ARBA" id="ARBA00023027"/>
    </source>
</evidence>
<evidence type="ECO:0000256" key="9">
    <source>
        <dbReference type="HAMAP-Rule" id="MF_00361"/>
    </source>
</evidence>
<dbReference type="InterPro" id="IPR017437">
    <property type="entry name" value="ATP-NAD_kinase_PpnK-typ_C"/>
</dbReference>
<comment type="caution">
    <text evidence="9">Lacks conserved residue(s) required for the propagation of feature annotation.</text>
</comment>
<dbReference type="Gene3D" id="2.60.200.30">
    <property type="entry name" value="Probable inorganic polyphosphate/atp-NAD kinase, domain 2"/>
    <property type="match status" value="1"/>
</dbReference>
<feature type="binding site" evidence="9">
    <location>
        <position position="162"/>
    </location>
    <ligand>
        <name>NAD(+)</name>
        <dbReference type="ChEBI" id="CHEBI:57540"/>
    </ligand>
</feature>
<reference evidence="11" key="1">
    <citation type="submission" date="2022-01" db="EMBL/GenBank/DDBJ databases">
        <title>Genome-Based Taxonomic Classification of the Phylum Actinobacteria.</title>
        <authorList>
            <person name="Gao Y."/>
        </authorList>
    </citation>
    <scope>NUCLEOTIDE SEQUENCE</scope>
    <source>
        <strain evidence="11">KLBMP 8922</strain>
    </source>
</reference>
<comment type="cofactor">
    <cofactor evidence="9">
        <name>a divalent metal cation</name>
        <dbReference type="ChEBI" id="CHEBI:60240"/>
    </cofactor>
</comment>
<feature type="binding site" evidence="9">
    <location>
        <begin position="151"/>
        <end position="152"/>
    </location>
    <ligand>
        <name>NAD(+)</name>
        <dbReference type="ChEBI" id="CHEBI:57540"/>
    </ligand>
</feature>
<dbReference type="GO" id="GO:0006741">
    <property type="term" value="P:NADP+ biosynthetic process"/>
    <property type="evidence" value="ECO:0007669"/>
    <property type="project" value="UniProtKB-UniRule"/>
</dbReference>
<keyword evidence="1 9" id="KW-0963">Cytoplasm</keyword>
<evidence type="ECO:0000256" key="8">
    <source>
        <dbReference type="ARBA" id="ARBA00047925"/>
    </source>
</evidence>
<evidence type="ECO:0000256" key="6">
    <source>
        <dbReference type="ARBA" id="ARBA00022857"/>
    </source>
</evidence>
<dbReference type="GO" id="GO:0019674">
    <property type="term" value="P:NAD+ metabolic process"/>
    <property type="evidence" value="ECO:0007669"/>
    <property type="project" value="InterPro"/>
</dbReference>
<dbReference type="PANTHER" id="PTHR20275">
    <property type="entry name" value="NAD KINASE"/>
    <property type="match status" value="1"/>
</dbReference>
<feature type="binding site" evidence="9">
    <location>
        <begin position="192"/>
        <end position="197"/>
    </location>
    <ligand>
        <name>NAD(+)</name>
        <dbReference type="ChEBI" id="CHEBI:57540"/>
    </ligand>
</feature>
<sequence length="339" mass="35689">MTGGSMAGRTVLVVAHTGRPAALRSARLVVDGLVAAGIVVRVLESEAEELALPGIEVVPAEPGAAKGCELAIVLGGDGTLLRGAELVRDARVPMLGVNLGRVGFLAEAEREDLGEVVERVVRFDYDVEERMTLDVVVRTNGDVVHTNWALNEAAVEKAARERMLELVTEVDGRPLSRWGGDGVVCATPTGSTAYAFSAGGPVVWPEVEALLMVPISAHALFAKPLVVSPRSVLAVEVLPETPKGVLWCDGRRTVDLPPGARVEVRRGAVPIRLARLHEAPFTNRLVAKFALPVRGWRGGPHDGPDAEHGTEEAAGPDRVFAAESADVSPDGAVPGPKNP</sequence>
<comment type="similarity">
    <text evidence="9">Belongs to the NAD kinase family.</text>
</comment>
<keyword evidence="6 9" id="KW-0521">NADP</keyword>
<organism evidence="11 12">
    <name type="scientific">Yinghuangia soli</name>
    <dbReference type="NCBI Taxonomy" id="2908204"/>
    <lineage>
        <taxon>Bacteria</taxon>
        <taxon>Bacillati</taxon>
        <taxon>Actinomycetota</taxon>
        <taxon>Actinomycetes</taxon>
        <taxon>Kitasatosporales</taxon>
        <taxon>Streptomycetaceae</taxon>
        <taxon>Yinghuangia</taxon>
    </lineage>
</organism>
<comment type="subcellular location">
    <subcellularLocation>
        <location evidence="9">Cytoplasm</location>
    </subcellularLocation>
</comment>
<keyword evidence="5 9" id="KW-0067">ATP-binding</keyword>
<feature type="binding site" evidence="9">
    <location>
        <begin position="77"/>
        <end position="78"/>
    </location>
    <ligand>
        <name>NAD(+)</name>
        <dbReference type="ChEBI" id="CHEBI:57540"/>
    </ligand>
</feature>
<dbReference type="InterPro" id="IPR002504">
    <property type="entry name" value="NADK"/>
</dbReference>
<feature type="region of interest" description="Disordered" evidence="10">
    <location>
        <begin position="298"/>
        <end position="339"/>
    </location>
</feature>
<keyword evidence="3 9" id="KW-0547">Nucleotide-binding</keyword>
<feature type="compositionally biased region" description="Basic and acidic residues" evidence="10">
    <location>
        <begin position="299"/>
        <end position="311"/>
    </location>
</feature>
<feature type="active site" description="Proton acceptor" evidence="9">
    <location>
        <position position="77"/>
    </location>
</feature>
<name>A0AA41U2L8_9ACTN</name>
<dbReference type="GO" id="GO:0005524">
    <property type="term" value="F:ATP binding"/>
    <property type="evidence" value="ECO:0007669"/>
    <property type="project" value="UniProtKB-KW"/>
</dbReference>
<keyword evidence="7 9" id="KW-0520">NAD</keyword>
<dbReference type="NCBIfam" id="NF002892">
    <property type="entry name" value="PRK03372.1"/>
    <property type="match status" value="1"/>
</dbReference>
<evidence type="ECO:0000313" key="11">
    <source>
        <dbReference type="EMBL" id="MCF2531913.1"/>
    </source>
</evidence>
<dbReference type="RefSeq" id="WP_235056617.1">
    <property type="nucleotide sequence ID" value="NZ_JAKFHA010000028.1"/>
</dbReference>
<keyword evidence="12" id="KW-1185">Reference proteome</keyword>
<dbReference type="GO" id="GO:0005737">
    <property type="term" value="C:cytoplasm"/>
    <property type="evidence" value="ECO:0007669"/>
    <property type="project" value="UniProtKB-SubCell"/>
</dbReference>
<keyword evidence="2 9" id="KW-0808">Transferase</keyword>
<proteinExistence type="inferred from homology"/>
<dbReference type="GO" id="GO:0046872">
    <property type="term" value="F:metal ion binding"/>
    <property type="evidence" value="ECO:0007669"/>
    <property type="project" value="UniProtKB-UniRule"/>
</dbReference>
<dbReference type="EMBL" id="JAKFHA010000028">
    <property type="protein sequence ID" value="MCF2531913.1"/>
    <property type="molecule type" value="Genomic_DNA"/>
</dbReference>
<evidence type="ECO:0000256" key="1">
    <source>
        <dbReference type="ARBA" id="ARBA00022490"/>
    </source>
</evidence>
<evidence type="ECO:0000256" key="4">
    <source>
        <dbReference type="ARBA" id="ARBA00022777"/>
    </source>
</evidence>